<dbReference type="EMBL" id="JACCBU010000001">
    <property type="protein sequence ID" value="NYE73446.1"/>
    <property type="molecule type" value="Genomic_DNA"/>
</dbReference>
<dbReference type="PANTHER" id="PTHR43649">
    <property type="entry name" value="ARABINOSE-BINDING PROTEIN-RELATED"/>
    <property type="match status" value="1"/>
</dbReference>
<gene>
    <name evidence="2" type="ORF">BKA15_004775</name>
</gene>
<sequence length="541" mass="59417">MSRNRVAGAVGLLLAASLSLAACTEAAPPQDEDPNGPVKLSVFAPQGATTDLSTNAFTQQMAEKFGIEFSWETTTWDAGAAAEKRQISLASGDYPDLFLLIPWVDQFKPTELMRLGDQGVVVPLNDLIKEHAPHIQAELDANPEYRAMSTAPDGNIYGLGQWIDCYHCSYPGKLWLNTDWLKKLDLKSPTTTEEFRTVLRAFKTQDPNGNGKADEVPLSSAVGSDILPYFMGSFIAGVNNKSTVVLKDGTVDIQADKEGWREGLRYLHQLMEEGLIDKGALSQNQEALQKLADNPGDVILGGVPTLHPRFFITLEQKDKRDAGYNAIPPLKGPQGLAYASYAVSSTPGATFVLTNKASERDKIAAIKMLDYLFTDQGETEGVFGVEGKDWEKPGPGDKPLVEGVPALYKVLQSPENTAWQPLAQYRNTREYRGGQVVSDDIYTTAGYERRLQEATKLYEGSEDRSLIFPFHSVWVAPENAGELATLQTNIESYIAQSSVQFMTGSKSLDTDWDSYVAGFEGMGLPRYKELLQVSYQDSGPR</sequence>
<evidence type="ECO:0000313" key="2">
    <source>
        <dbReference type="EMBL" id="NYE73446.1"/>
    </source>
</evidence>
<dbReference type="PANTHER" id="PTHR43649:SF12">
    <property type="entry name" value="DIACETYLCHITOBIOSE BINDING PROTEIN DASA"/>
    <property type="match status" value="1"/>
</dbReference>
<dbReference type="AlphaFoldDB" id="A0A7Y9IBC8"/>
<organism evidence="2 3">
    <name type="scientific">Microlunatus parietis</name>
    <dbReference type="NCBI Taxonomy" id="682979"/>
    <lineage>
        <taxon>Bacteria</taxon>
        <taxon>Bacillati</taxon>
        <taxon>Actinomycetota</taxon>
        <taxon>Actinomycetes</taxon>
        <taxon>Propionibacteriales</taxon>
        <taxon>Propionibacteriaceae</taxon>
        <taxon>Microlunatus</taxon>
    </lineage>
</organism>
<reference evidence="2 3" key="1">
    <citation type="submission" date="2020-07" db="EMBL/GenBank/DDBJ databases">
        <title>Sequencing the genomes of 1000 actinobacteria strains.</title>
        <authorList>
            <person name="Klenk H.-P."/>
        </authorList>
    </citation>
    <scope>NUCLEOTIDE SEQUENCE [LARGE SCALE GENOMIC DNA]</scope>
    <source>
        <strain evidence="2 3">DSM 22083</strain>
    </source>
</reference>
<dbReference type="RefSeq" id="WP_179754941.1">
    <property type="nucleotide sequence ID" value="NZ_JACCBU010000001.1"/>
</dbReference>
<comment type="caution">
    <text evidence="2">The sequence shown here is derived from an EMBL/GenBank/DDBJ whole genome shotgun (WGS) entry which is preliminary data.</text>
</comment>
<dbReference type="SUPFAM" id="SSF53850">
    <property type="entry name" value="Periplasmic binding protein-like II"/>
    <property type="match status" value="1"/>
</dbReference>
<name>A0A7Y9IBC8_9ACTN</name>
<protein>
    <submittedName>
        <fullName evidence="2">Putative aldouronate transport system substrate-binding protein</fullName>
    </submittedName>
</protein>
<keyword evidence="1" id="KW-0732">Signal</keyword>
<evidence type="ECO:0000313" key="3">
    <source>
        <dbReference type="Proteomes" id="UP000569914"/>
    </source>
</evidence>
<dbReference type="Gene3D" id="3.40.190.10">
    <property type="entry name" value="Periplasmic binding protein-like II"/>
    <property type="match status" value="2"/>
</dbReference>
<dbReference type="InterPro" id="IPR050490">
    <property type="entry name" value="Bact_solute-bd_prot1"/>
</dbReference>
<accession>A0A7Y9IBC8</accession>
<dbReference type="Proteomes" id="UP000569914">
    <property type="component" value="Unassembled WGS sequence"/>
</dbReference>
<feature type="chain" id="PRO_5039346560" evidence="1">
    <location>
        <begin position="22"/>
        <end position="541"/>
    </location>
</feature>
<feature type="signal peptide" evidence="1">
    <location>
        <begin position="1"/>
        <end position="21"/>
    </location>
</feature>
<dbReference type="PROSITE" id="PS51257">
    <property type="entry name" value="PROKAR_LIPOPROTEIN"/>
    <property type="match status" value="1"/>
</dbReference>
<keyword evidence="3" id="KW-1185">Reference proteome</keyword>
<proteinExistence type="predicted"/>
<evidence type="ECO:0000256" key="1">
    <source>
        <dbReference type="SAM" id="SignalP"/>
    </source>
</evidence>